<reference evidence="2 3" key="1">
    <citation type="submission" date="2019-01" db="EMBL/GenBank/DDBJ databases">
        <title>Egibacter rhizosphaerae EGI 80759T.</title>
        <authorList>
            <person name="Chen D.-D."/>
            <person name="Tian Y."/>
            <person name="Jiao J.-Y."/>
            <person name="Zhang X.-T."/>
            <person name="Zhang Y.-G."/>
            <person name="Zhang Y."/>
            <person name="Xiao M."/>
            <person name="Shu W.-S."/>
            <person name="Li W.-J."/>
        </authorList>
    </citation>
    <scope>NUCLEOTIDE SEQUENCE [LARGE SCALE GENOMIC DNA]</scope>
    <source>
        <strain evidence="2 3">EGI 80759</strain>
    </source>
</reference>
<keyword evidence="3" id="KW-1185">Reference proteome</keyword>
<dbReference type="AlphaFoldDB" id="A0A411YE42"/>
<dbReference type="EMBL" id="CP036402">
    <property type="protein sequence ID" value="QBI19456.1"/>
    <property type="molecule type" value="Genomic_DNA"/>
</dbReference>
<protein>
    <submittedName>
        <fullName evidence="2">Uncharacterized protein</fullName>
    </submittedName>
</protein>
<dbReference type="Proteomes" id="UP000291469">
    <property type="component" value="Chromosome"/>
</dbReference>
<dbReference type="KEGG" id="erz:ER308_07750"/>
<dbReference type="RefSeq" id="WP_131154453.1">
    <property type="nucleotide sequence ID" value="NZ_CP036402.1"/>
</dbReference>
<feature type="region of interest" description="Disordered" evidence="1">
    <location>
        <begin position="1"/>
        <end position="20"/>
    </location>
</feature>
<gene>
    <name evidence="2" type="ORF">ER308_07750</name>
</gene>
<accession>A0A411YE42</accession>
<evidence type="ECO:0000313" key="3">
    <source>
        <dbReference type="Proteomes" id="UP000291469"/>
    </source>
</evidence>
<name>A0A411YE42_9ACTN</name>
<proteinExistence type="predicted"/>
<evidence type="ECO:0000256" key="1">
    <source>
        <dbReference type="SAM" id="MobiDB-lite"/>
    </source>
</evidence>
<sequence length="80" mass="8809">MSRPREPDATPDTAGGMLMQPQPIVLSRALERSIVFWRALGYEVDEGTRTSTFAAMVREGHVVGLHTADELPPADDPSRF</sequence>
<organism evidence="2 3">
    <name type="scientific">Egibacter rhizosphaerae</name>
    <dbReference type="NCBI Taxonomy" id="1670831"/>
    <lineage>
        <taxon>Bacteria</taxon>
        <taxon>Bacillati</taxon>
        <taxon>Actinomycetota</taxon>
        <taxon>Nitriliruptoria</taxon>
        <taxon>Egibacterales</taxon>
        <taxon>Egibacteraceae</taxon>
        <taxon>Egibacter</taxon>
    </lineage>
</organism>
<evidence type="ECO:0000313" key="2">
    <source>
        <dbReference type="EMBL" id="QBI19456.1"/>
    </source>
</evidence>